<gene>
    <name evidence="2" type="ORF">Ahu01nite_066210</name>
</gene>
<dbReference type="RefSeq" id="WP_203840570.1">
    <property type="nucleotide sequence ID" value="NZ_BAAATV010000013.1"/>
</dbReference>
<dbReference type="Pfam" id="PF00551">
    <property type="entry name" value="Formyl_trans_N"/>
    <property type="match status" value="1"/>
</dbReference>
<keyword evidence="3" id="KW-1185">Reference proteome</keyword>
<feature type="domain" description="Formyl transferase N-terminal" evidence="1">
    <location>
        <begin position="2"/>
        <end position="55"/>
    </location>
</feature>
<comment type="caution">
    <text evidence="2">The sequence shown here is derived from an EMBL/GenBank/DDBJ whole genome shotgun (WGS) entry which is preliminary data.</text>
</comment>
<evidence type="ECO:0000313" key="3">
    <source>
        <dbReference type="Proteomes" id="UP000603200"/>
    </source>
</evidence>
<dbReference type="InterPro" id="IPR002376">
    <property type="entry name" value="Formyl_transf_N"/>
</dbReference>
<evidence type="ECO:0000259" key="1">
    <source>
        <dbReference type="Pfam" id="PF00551"/>
    </source>
</evidence>
<organism evidence="2 3">
    <name type="scientific">Winogradskya humida</name>
    <dbReference type="NCBI Taxonomy" id="113566"/>
    <lineage>
        <taxon>Bacteria</taxon>
        <taxon>Bacillati</taxon>
        <taxon>Actinomycetota</taxon>
        <taxon>Actinomycetes</taxon>
        <taxon>Micromonosporales</taxon>
        <taxon>Micromonosporaceae</taxon>
        <taxon>Winogradskya</taxon>
    </lineage>
</organism>
<evidence type="ECO:0000313" key="2">
    <source>
        <dbReference type="EMBL" id="GIE23519.1"/>
    </source>
</evidence>
<dbReference type="InterPro" id="IPR036477">
    <property type="entry name" value="Formyl_transf_N_sf"/>
</dbReference>
<accession>A0ABQ3ZY80</accession>
<dbReference type="Gene3D" id="3.40.50.170">
    <property type="entry name" value="Formyl transferase, N-terminal domain"/>
    <property type="match status" value="1"/>
</dbReference>
<proteinExistence type="predicted"/>
<dbReference type="Proteomes" id="UP000603200">
    <property type="component" value="Unassembled WGS sequence"/>
</dbReference>
<dbReference type="EMBL" id="BOMN01000092">
    <property type="protein sequence ID" value="GIE23519.1"/>
    <property type="molecule type" value="Genomic_DNA"/>
</dbReference>
<sequence length="134" mass="13972">MGYPRLIPPSLLAVPKYGAVNVHPSALPAGRGPNPARQLYEGASTLGATLHRTDAERILDLREPAAVIRRRAVALNVLFPSAQVTLPDPIGTVVIRHVDIVPTTAGATTPGTVLLTHADGGTVRAGEGAVRLTH</sequence>
<dbReference type="SUPFAM" id="SSF53328">
    <property type="entry name" value="Formyltransferase"/>
    <property type="match status" value="1"/>
</dbReference>
<reference evidence="2 3" key="1">
    <citation type="submission" date="2021-01" db="EMBL/GenBank/DDBJ databases">
        <title>Whole genome shotgun sequence of Actinoplanes humidus NBRC 14915.</title>
        <authorList>
            <person name="Komaki H."/>
            <person name="Tamura T."/>
        </authorList>
    </citation>
    <scope>NUCLEOTIDE SEQUENCE [LARGE SCALE GENOMIC DNA]</scope>
    <source>
        <strain evidence="2 3">NBRC 14915</strain>
    </source>
</reference>
<dbReference type="InterPro" id="IPR011034">
    <property type="entry name" value="Formyl_transferase-like_C_sf"/>
</dbReference>
<dbReference type="SUPFAM" id="SSF50486">
    <property type="entry name" value="FMT C-terminal domain-like"/>
    <property type="match status" value="1"/>
</dbReference>
<protein>
    <recommendedName>
        <fullName evidence="1">Formyl transferase N-terminal domain-containing protein</fullName>
    </recommendedName>
</protein>
<name>A0ABQ3ZY80_9ACTN</name>